<evidence type="ECO:0000256" key="1">
    <source>
        <dbReference type="ARBA" id="ARBA00004141"/>
    </source>
</evidence>
<evidence type="ECO:0000256" key="6">
    <source>
        <dbReference type="SAM" id="Phobius"/>
    </source>
</evidence>
<dbReference type="InterPro" id="IPR011701">
    <property type="entry name" value="MFS"/>
</dbReference>
<protein>
    <submittedName>
        <fullName evidence="8">MFS transporter</fullName>
    </submittedName>
</protein>
<feature type="transmembrane region" description="Helical" evidence="6">
    <location>
        <begin position="154"/>
        <end position="178"/>
    </location>
</feature>
<reference evidence="8 9" key="2">
    <citation type="submission" date="2019-02" db="EMBL/GenBank/DDBJ databases">
        <title>'Lichenibacterium ramalinii' gen. nov. sp. nov., 'Lichenibacterium minor' gen. nov. sp. nov.</title>
        <authorList>
            <person name="Pankratov T."/>
        </authorList>
    </citation>
    <scope>NUCLEOTIDE SEQUENCE [LARGE SCALE GENOMIC DNA]</scope>
    <source>
        <strain evidence="8 9">RmlP001</strain>
    </source>
</reference>
<comment type="caution">
    <text evidence="8">The sequence shown here is derived from an EMBL/GenBank/DDBJ whole genome shotgun (WGS) entry which is preliminary data.</text>
</comment>
<accession>A0A4Q2RA54</accession>
<dbReference type="AlphaFoldDB" id="A0A4Q2RA54"/>
<evidence type="ECO:0000256" key="2">
    <source>
        <dbReference type="ARBA" id="ARBA00022692"/>
    </source>
</evidence>
<dbReference type="InterPro" id="IPR020846">
    <property type="entry name" value="MFS_dom"/>
</dbReference>
<evidence type="ECO:0000256" key="5">
    <source>
        <dbReference type="SAM" id="MobiDB-lite"/>
    </source>
</evidence>
<dbReference type="RefSeq" id="WP_129221003.1">
    <property type="nucleotide sequence ID" value="NZ_QYBC01000018.1"/>
</dbReference>
<feature type="transmembrane region" description="Helical" evidence="6">
    <location>
        <begin position="238"/>
        <end position="257"/>
    </location>
</feature>
<evidence type="ECO:0000259" key="7">
    <source>
        <dbReference type="PROSITE" id="PS50850"/>
    </source>
</evidence>
<sequence length="475" mass="47647">MTDPAPAAPPQPALPAAPEDGLPRPRRHWATLAIMATMVLVVLDGAIANVALPTIAGSLRVQPAATVWVVGAYQTALVMALLPCAALGEGFGLRRVFVGGVVAFTGASLLCALSPSLPWLVAARFVQGLGGAAVMALGIALMRFTYPHRLLGSVIGWNATVIALSAAAGPTLGSAILAVAAWPWLFAVNLPVGAIVLAAAAALPHPAGTGRRLDLSSAALNALAFGAAILGLDRAAHQPGLAVALLAAAAAAFVALVRRELPRRAPLVPLDLLRGRPFRISVIASVCCFAGQMASYIALPFYLQHGLGQDAVGTGLIMTPWPLVVAVAGPVSGRLADRVPNGLLCAAGGTVLAAGLGLAAVWPLHGHPGPLVAFLMLGGLGFGLFQTPNNRNMLLSAPRERSGAAGGLQGTARLLGQTAGSVIMALLFSVLSTEAAPRAGLAVAAALALAGGLVSAARIGPGRPARSPGCGSPPP</sequence>
<comment type="subcellular location">
    <subcellularLocation>
        <location evidence="1">Membrane</location>
        <topology evidence="1">Multi-pass membrane protein</topology>
    </subcellularLocation>
</comment>
<proteinExistence type="predicted"/>
<organism evidence="8 9">
    <name type="scientific">Lichenibacterium ramalinae</name>
    <dbReference type="NCBI Taxonomy" id="2316527"/>
    <lineage>
        <taxon>Bacteria</taxon>
        <taxon>Pseudomonadati</taxon>
        <taxon>Pseudomonadota</taxon>
        <taxon>Alphaproteobacteria</taxon>
        <taxon>Hyphomicrobiales</taxon>
        <taxon>Lichenihabitantaceae</taxon>
        <taxon>Lichenibacterium</taxon>
    </lineage>
</organism>
<dbReference type="Proteomes" id="UP000289411">
    <property type="component" value="Unassembled WGS sequence"/>
</dbReference>
<keyword evidence="2 6" id="KW-0812">Transmembrane</keyword>
<evidence type="ECO:0000313" key="8">
    <source>
        <dbReference type="EMBL" id="RYB02705.1"/>
    </source>
</evidence>
<feature type="transmembrane region" description="Helical" evidence="6">
    <location>
        <begin position="184"/>
        <end position="203"/>
    </location>
</feature>
<reference evidence="8 9" key="1">
    <citation type="submission" date="2018-09" db="EMBL/GenBank/DDBJ databases">
        <authorList>
            <person name="Grouzdev D.S."/>
            <person name="Krutkina M.S."/>
        </authorList>
    </citation>
    <scope>NUCLEOTIDE SEQUENCE [LARGE SCALE GENOMIC DNA]</scope>
    <source>
        <strain evidence="8 9">RmlP001</strain>
    </source>
</reference>
<feature type="transmembrane region" description="Helical" evidence="6">
    <location>
        <begin position="311"/>
        <end position="331"/>
    </location>
</feature>
<dbReference type="CDD" id="cd17321">
    <property type="entry name" value="MFS_MMR_MDR_like"/>
    <property type="match status" value="1"/>
</dbReference>
<gene>
    <name evidence="8" type="ORF">D3272_20140</name>
</gene>
<feature type="transmembrane region" description="Helical" evidence="6">
    <location>
        <begin position="64"/>
        <end position="84"/>
    </location>
</feature>
<dbReference type="Gene3D" id="1.20.1720.10">
    <property type="entry name" value="Multidrug resistance protein D"/>
    <property type="match status" value="1"/>
</dbReference>
<feature type="transmembrane region" description="Helical" evidence="6">
    <location>
        <begin position="96"/>
        <end position="115"/>
    </location>
</feature>
<dbReference type="GO" id="GO:0016020">
    <property type="term" value="C:membrane"/>
    <property type="evidence" value="ECO:0007669"/>
    <property type="project" value="UniProtKB-SubCell"/>
</dbReference>
<feature type="region of interest" description="Disordered" evidence="5">
    <location>
        <begin position="1"/>
        <end position="22"/>
    </location>
</feature>
<keyword evidence="9" id="KW-1185">Reference proteome</keyword>
<dbReference type="PROSITE" id="PS50850">
    <property type="entry name" value="MFS"/>
    <property type="match status" value="1"/>
</dbReference>
<dbReference type="PANTHER" id="PTHR42718:SF48">
    <property type="entry name" value="CONSERVED TWO-DOMAIN MEMBRANE PROTEIN-RELATED"/>
    <property type="match status" value="1"/>
</dbReference>
<evidence type="ECO:0000256" key="4">
    <source>
        <dbReference type="ARBA" id="ARBA00023136"/>
    </source>
</evidence>
<dbReference type="PANTHER" id="PTHR42718">
    <property type="entry name" value="MAJOR FACILITATOR SUPERFAMILY MULTIDRUG TRANSPORTER MFSC"/>
    <property type="match status" value="1"/>
</dbReference>
<dbReference type="Pfam" id="PF07690">
    <property type="entry name" value="MFS_1"/>
    <property type="match status" value="1"/>
</dbReference>
<name>A0A4Q2RA54_9HYPH</name>
<feature type="transmembrane region" description="Helical" evidence="6">
    <location>
        <begin position="121"/>
        <end position="142"/>
    </location>
</feature>
<dbReference type="PRINTS" id="PR01036">
    <property type="entry name" value="TCRTETB"/>
</dbReference>
<evidence type="ECO:0000256" key="3">
    <source>
        <dbReference type="ARBA" id="ARBA00022989"/>
    </source>
</evidence>
<dbReference type="EMBL" id="QYBC01000018">
    <property type="protein sequence ID" value="RYB02705.1"/>
    <property type="molecule type" value="Genomic_DNA"/>
</dbReference>
<feature type="transmembrane region" description="Helical" evidence="6">
    <location>
        <begin position="29"/>
        <end position="52"/>
    </location>
</feature>
<keyword evidence="4 6" id="KW-0472">Membrane</keyword>
<feature type="transmembrane region" description="Helical" evidence="6">
    <location>
        <begin position="368"/>
        <end position="385"/>
    </location>
</feature>
<dbReference type="InterPro" id="IPR036259">
    <property type="entry name" value="MFS_trans_sf"/>
</dbReference>
<dbReference type="Gene3D" id="1.20.1250.20">
    <property type="entry name" value="MFS general substrate transporter like domains"/>
    <property type="match status" value="1"/>
</dbReference>
<dbReference type="OrthoDB" id="9812221at2"/>
<feature type="transmembrane region" description="Helical" evidence="6">
    <location>
        <begin position="343"/>
        <end position="362"/>
    </location>
</feature>
<feature type="compositionally biased region" description="Pro residues" evidence="5">
    <location>
        <begin position="1"/>
        <end position="15"/>
    </location>
</feature>
<dbReference type="SUPFAM" id="SSF103473">
    <property type="entry name" value="MFS general substrate transporter"/>
    <property type="match status" value="1"/>
</dbReference>
<dbReference type="GO" id="GO:0022857">
    <property type="term" value="F:transmembrane transporter activity"/>
    <property type="evidence" value="ECO:0007669"/>
    <property type="project" value="InterPro"/>
</dbReference>
<keyword evidence="3 6" id="KW-1133">Transmembrane helix</keyword>
<feature type="transmembrane region" description="Helical" evidence="6">
    <location>
        <begin position="278"/>
        <end position="299"/>
    </location>
</feature>
<evidence type="ECO:0000313" key="9">
    <source>
        <dbReference type="Proteomes" id="UP000289411"/>
    </source>
</evidence>
<feature type="domain" description="Major facilitator superfamily (MFS) profile" evidence="7">
    <location>
        <begin position="30"/>
        <end position="463"/>
    </location>
</feature>